<dbReference type="InterPro" id="IPR002100">
    <property type="entry name" value="TF_MADSbox"/>
</dbReference>
<dbReference type="GO" id="GO:0046983">
    <property type="term" value="F:protein dimerization activity"/>
    <property type="evidence" value="ECO:0007669"/>
    <property type="project" value="InterPro"/>
</dbReference>
<evidence type="ECO:0000256" key="1">
    <source>
        <dbReference type="ARBA" id="ARBA00004123"/>
    </source>
</evidence>
<evidence type="ECO:0000313" key="10">
    <source>
        <dbReference type="Proteomes" id="UP000093000"/>
    </source>
</evidence>
<dbReference type="Proteomes" id="UP000093000">
    <property type="component" value="Unassembled WGS sequence"/>
</dbReference>
<evidence type="ECO:0000256" key="5">
    <source>
        <dbReference type="ARBA" id="ARBA00023242"/>
    </source>
</evidence>
<dbReference type="InParanoid" id="A0A1C7ND04"/>
<dbReference type="GO" id="GO:0045944">
    <property type="term" value="P:positive regulation of transcription by RNA polymerase II"/>
    <property type="evidence" value="ECO:0007669"/>
    <property type="project" value="InterPro"/>
</dbReference>
<keyword evidence="5" id="KW-0539">Nucleus</keyword>
<feature type="domain" description="MADS-box" evidence="8">
    <location>
        <begin position="1"/>
        <end position="61"/>
    </location>
</feature>
<dbReference type="InterPro" id="IPR033896">
    <property type="entry name" value="MEF2-like_N"/>
</dbReference>
<keyword evidence="10" id="KW-1185">Reference proteome</keyword>
<comment type="caution">
    <text evidence="9">The sequence shown here is derived from an EMBL/GenBank/DDBJ whole genome shotgun (WGS) entry which is preliminary data.</text>
</comment>
<dbReference type="PROSITE" id="PS00350">
    <property type="entry name" value="MADS_BOX_1"/>
    <property type="match status" value="1"/>
</dbReference>
<evidence type="ECO:0000256" key="7">
    <source>
        <dbReference type="SAM" id="MobiDB-lite"/>
    </source>
</evidence>
<feature type="compositionally biased region" description="Basic and acidic residues" evidence="7">
    <location>
        <begin position="102"/>
        <end position="112"/>
    </location>
</feature>
<evidence type="ECO:0000256" key="2">
    <source>
        <dbReference type="ARBA" id="ARBA00023015"/>
    </source>
</evidence>
<keyword evidence="3" id="KW-0238">DNA-binding</keyword>
<reference evidence="9 10" key="1">
    <citation type="submission" date="2016-03" db="EMBL/GenBank/DDBJ databases">
        <title>Choanephora cucurbitarum.</title>
        <authorList>
            <person name="Min B."/>
            <person name="Park H."/>
            <person name="Park J.-H."/>
            <person name="Shin H.-D."/>
            <person name="Choi I.-G."/>
        </authorList>
    </citation>
    <scope>NUCLEOTIDE SEQUENCE [LARGE SCALE GENOMIC DNA]</scope>
    <source>
        <strain evidence="9 10">KUS-F28377</strain>
    </source>
</reference>
<evidence type="ECO:0000256" key="6">
    <source>
        <dbReference type="ARBA" id="ARBA00025805"/>
    </source>
</evidence>
<gene>
    <name evidence="9" type="primary">MEF2B</name>
    <name evidence="9" type="ORF">A0J61_06705</name>
</gene>
<accession>A0A1C7ND04</accession>
<keyword evidence="4" id="KW-0804">Transcription</keyword>
<dbReference type="OrthoDB" id="1898716at2759"/>
<organism evidence="9 10">
    <name type="scientific">Choanephora cucurbitarum</name>
    <dbReference type="NCBI Taxonomy" id="101091"/>
    <lineage>
        <taxon>Eukaryota</taxon>
        <taxon>Fungi</taxon>
        <taxon>Fungi incertae sedis</taxon>
        <taxon>Mucoromycota</taxon>
        <taxon>Mucoromycotina</taxon>
        <taxon>Mucoromycetes</taxon>
        <taxon>Mucorales</taxon>
        <taxon>Mucorineae</taxon>
        <taxon>Choanephoraceae</taxon>
        <taxon>Choanephoroideae</taxon>
        <taxon>Choanephora</taxon>
    </lineage>
</organism>
<dbReference type="EMBL" id="LUGH01000418">
    <property type="protein sequence ID" value="OBZ85244.1"/>
    <property type="molecule type" value="Genomic_DNA"/>
</dbReference>
<evidence type="ECO:0000313" key="9">
    <source>
        <dbReference type="EMBL" id="OBZ85244.1"/>
    </source>
</evidence>
<comment type="similarity">
    <text evidence="6">Belongs to the MEF2 family.</text>
</comment>
<feature type="compositionally biased region" description="Polar residues" evidence="7">
    <location>
        <begin position="249"/>
        <end position="267"/>
    </location>
</feature>
<dbReference type="STRING" id="101091.A0A1C7ND04"/>
<dbReference type="PROSITE" id="PS50066">
    <property type="entry name" value="MADS_BOX_2"/>
    <property type="match status" value="1"/>
</dbReference>
<dbReference type="Gene3D" id="3.40.1810.10">
    <property type="entry name" value="Transcription factor, MADS-box"/>
    <property type="match status" value="1"/>
</dbReference>
<evidence type="ECO:0000259" key="8">
    <source>
        <dbReference type="PROSITE" id="PS50066"/>
    </source>
</evidence>
<dbReference type="InterPro" id="IPR036879">
    <property type="entry name" value="TF_MADSbox_sf"/>
</dbReference>
<protein>
    <submittedName>
        <fullName evidence="9">Myocyte-specific enhancer factor 2B</fullName>
    </submittedName>
</protein>
<dbReference type="CDD" id="cd00265">
    <property type="entry name" value="MADS_MEF2_like"/>
    <property type="match status" value="1"/>
</dbReference>
<feature type="compositionally biased region" description="Low complexity" evidence="7">
    <location>
        <begin position="133"/>
        <end position="148"/>
    </location>
</feature>
<evidence type="ECO:0000256" key="3">
    <source>
        <dbReference type="ARBA" id="ARBA00023125"/>
    </source>
</evidence>
<dbReference type="GO" id="GO:0005634">
    <property type="term" value="C:nucleus"/>
    <property type="evidence" value="ECO:0007669"/>
    <property type="project" value="UniProtKB-SubCell"/>
</dbReference>
<dbReference type="PANTHER" id="PTHR48019">
    <property type="entry name" value="SERUM RESPONSE FACTOR HOMOLOG"/>
    <property type="match status" value="1"/>
</dbReference>
<feature type="region of interest" description="Disordered" evidence="7">
    <location>
        <begin position="245"/>
        <end position="277"/>
    </location>
</feature>
<dbReference type="PRINTS" id="PR00404">
    <property type="entry name" value="MADSDOMAIN"/>
</dbReference>
<name>A0A1C7ND04_9FUNG</name>
<dbReference type="SUPFAM" id="SSF55455">
    <property type="entry name" value="SRF-like"/>
    <property type="match status" value="1"/>
</dbReference>
<dbReference type="SMART" id="SM00432">
    <property type="entry name" value="MADS"/>
    <property type="match status" value="1"/>
</dbReference>
<dbReference type="AlphaFoldDB" id="A0A1C7ND04"/>
<feature type="compositionally biased region" description="Polar residues" evidence="7">
    <location>
        <begin position="113"/>
        <end position="129"/>
    </location>
</feature>
<dbReference type="Pfam" id="PF00319">
    <property type="entry name" value="SRF-TF"/>
    <property type="match status" value="1"/>
</dbReference>
<proteinExistence type="inferred from homology"/>
<evidence type="ECO:0000256" key="4">
    <source>
        <dbReference type="ARBA" id="ARBA00023163"/>
    </source>
</evidence>
<dbReference type="GO" id="GO:0000977">
    <property type="term" value="F:RNA polymerase II transcription regulatory region sequence-specific DNA binding"/>
    <property type="evidence" value="ECO:0007669"/>
    <property type="project" value="InterPro"/>
</dbReference>
<feature type="region of interest" description="Disordered" evidence="7">
    <location>
        <begin position="76"/>
        <end position="149"/>
    </location>
</feature>
<dbReference type="InterPro" id="IPR050142">
    <property type="entry name" value="MADS-box/MEF2_TF"/>
</dbReference>
<keyword evidence="2" id="KW-0805">Transcription regulation</keyword>
<comment type="subcellular location">
    <subcellularLocation>
        <location evidence="1">Nucleus</location>
    </subcellularLocation>
</comment>
<sequence>MGRKKIQIQPIKDDRNRQVTFLKRKHGLMKKAYELSVLCNCEVALVIFPPNNKLIQYSSSDMDKLLKQYEENELPREVRTNQDFIENSEGRQDDDQESQVSSDHDPSEKAEKATSTVTHQLLPQPTQPNLMYPQQHPSLMPQQQQPQQRVLATQTTQLVPTQVSMPYTPQSTSYTMYQPSVTPHQHQFLRHANGSLTSPLSATSSVSSFDPNTMYQQNHLFLMQQQQQQIAHSVVYQQQQHMPSLYHSPYSSPTTVQQEFSPDQSPLSEPGTPEKRPKLRVTIPVNDNDVGSTINKNYSPSLLQTNVVNTTGLIPPPSSLPSQYVTNLPSPSAFYPEFYPANMMMSPIQQMNSASSFVIPTAPFKEGSGTTRLDNDASGKRAYMPFDYMPTNKKIKTEA</sequence>